<evidence type="ECO:0000313" key="3">
    <source>
        <dbReference type="Proteomes" id="UP000450457"/>
    </source>
</evidence>
<name>A0A845F906_9BACI</name>
<dbReference type="AlphaFoldDB" id="A0A845F906"/>
<feature type="transmembrane region" description="Helical" evidence="1">
    <location>
        <begin position="43"/>
        <end position="65"/>
    </location>
</feature>
<dbReference type="Proteomes" id="UP000450457">
    <property type="component" value="Unassembled WGS sequence"/>
</dbReference>
<accession>A0A845F906</accession>
<proteinExistence type="predicted"/>
<sequence length="148" mass="16549">MKRFNPIAKLLNYCGFGIIGLGVISFMIIILDQRLGAGVQGTTVLISSLVTGLLFLGFAEVIHLLQGIYDQRNEPDAVEVDFTYQGDGEKTGRIDREDEREIRSFFKGRNQKVGAIHPTDEPFIYIVEVEGRKKRVEAGGFTVKILDE</sequence>
<organism evidence="2 3">
    <name type="scientific">Halobacillus litoralis</name>
    <dbReference type="NCBI Taxonomy" id="45668"/>
    <lineage>
        <taxon>Bacteria</taxon>
        <taxon>Bacillati</taxon>
        <taxon>Bacillota</taxon>
        <taxon>Bacilli</taxon>
        <taxon>Bacillales</taxon>
        <taxon>Bacillaceae</taxon>
        <taxon>Halobacillus</taxon>
    </lineage>
</organism>
<keyword evidence="1" id="KW-0472">Membrane</keyword>
<keyword evidence="1" id="KW-1133">Transmembrane helix</keyword>
<protein>
    <submittedName>
        <fullName evidence="2">Uncharacterized protein</fullName>
    </submittedName>
</protein>
<evidence type="ECO:0000256" key="1">
    <source>
        <dbReference type="SAM" id="Phobius"/>
    </source>
</evidence>
<gene>
    <name evidence="2" type="ORF">GLW00_06155</name>
</gene>
<reference evidence="2 3" key="1">
    <citation type="submission" date="2019-11" db="EMBL/GenBank/DDBJ databases">
        <title>Genome sequences of 17 halophilic strains isolated from different environments.</title>
        <authorList>
            <person name="Furrow R.E."/>
        </authorList>
    </citation>
    <scope>NUCLEOTIDE SEQUENCE [LARGE SCALE GENOMIC DNA]</scope>
    <source>
        <strain evidence="2 3">SL-4</strain>
    </source>
</reference>
<dbReference type="EMBL" id="WMFA01000002">
    <property type="protein sequence ID" value="MYL70420.1"/>
    <property type="molecule type" value="Genomic_DNA"/>
</dbReference>
<comment type="caution">
    <text evidence="2">The sequence shown here is derived from an EMBL/GenBank/DDBJ whole genome shotgun (WGS) entry which is preliminary data.</text>
</comment>
<evidence type="ECO:0000313" key="2">
    <source>
        <dbReference type="EMBL" id="MYL70420.1"/>
    </source>
</evidence>
<feature type="transmembrane region" description="Helical" evidence="1">
    <location>
        <begin position="12"/>
        <end position="31"/>
    </location>
</feature>
<keyword evidence="1" id="KW-0812">Transmembrane</keyword>
<dbReference type="GeneID" id="78006564"/>
<dbReference type="OrthoDB" id="2877480at2"/>
<dbReference type="RefSeq" id="WP_160912260.1">
    <property type="nucleotide sequence ID" value="NZ_WMFA01000002.1"/>
</dbReference>